<keyword evidence="3" id="KW-1185">Reference proteome</keyword>
<organism evidence="2 3">
    <name type="scientific">Pythium insidiosum</name>
    <name type="common">Pythiosis disease agent</name>
    <dbReference type="NCBI Taxonomy" id="114742"/>
    <lineage>
        <taxon>Eukaryota</taxon>
        <taxon>Sar</taxon>
        <taxon>Stramenopiles</taxon>
        <taxon>Oomycota</taxon>
        <taxon>Peronosporomycetes</taxon>
        <taxon>Pythiales</taxon>
        <taxon>Pythiaceae</taxon>
        <taxon>Pythium</taxon>
    </lineage>
</organism>
<proteinExistence type="predicted"/>
<gene>
    <name evidence="2" type="ORF">P43SY_004805</name>
</gene>
<accession>A0AAD5Q664</accession>
<sequence>MIELYAHFGQSDAETLEKRKSKHELADERLARVAMVQTIAVSEASLMDSMTGYLLEDPDAINVETNWWHPRVKIVEKWLRDESNRAAIPDDGSEEMIRKHIQRGDIYTHIQLKCWKHILLELQDISVLYDVPSQDGDAQTSPSRGKLRPGKELIILSDDPNQEPQSSGRDPEVGALSEDATADMASATAPSSGSPRRLSMNPNAPKKFSTMSMMERQAEWLRKKQQKMEAERLRQEEEKEKELTFQPKITRRATYDTDRSSGKPATTTAPPPVARSESFGGSKTVDTSKRPTSGNPASRTTPKAAARKKKKPIPVTGTIEISSNLLDAMKSELEASLSMSTSRTPGKNGDSDNNSSINPTSSTTDLGVSGPEASLTVEASATDSSAAVELQAWSSAPIIGGFKIEFDSSDTKARLVLQDASRFELSSMYRKTDRKAQRDGVALHMGRREDTFEEEVIAVLFDKEKVSEQDAAKWWSDHEHRFAQYIRDRSVPAAASALATAIDALILRTSASSTMRWADAARTGTKMGQINGCRSKSLETPFSGTAMKSKPSCLARRTIVLNGI</sequence>
<reference evidence="2" key="1">
    <citation type="submission" date="2021-12" db="EMBL/GenBank/DDBJ databases">
        <title>Prjna785345.</title>
        <authorList>
            <person name="Rujirawat T."/>
            <person name="Krajaejun T."/>
        </authorList>
    </citation>
    <scope>NUCLEOTIDE SEQUENCE</scope>
    <source>
        <strain evidence="2">Pi057C3</strain>
    </source>
</reference>
<comment type="caution">
    <text evidence="2">The sequence shown here is derived from an EMBL/GenBank/DDBJ whole genome shotgun (WGS) entry which is preliminary data.</text>
</comment>
<protein>
    <submittedName>
        <fullName evidence="2">Uncharacterized protein</fullName>
    </submittedName>
</protein>
<dbReference type="Proteomes" id="UP001209570">
    <property type="component" value="Unassembled WGS sequence"/>
</dbReference>
<feature type="region of interest" description="Disordered" evidence="1">
    <location>
        <begin position="183"/>
        <end position="316"/>
    </location>
</feature>
<feature type="compositionally biased region" description="Low complexity" evidence="1">
    <location>
        <begin position="351"/>
        <end position="365"/>
    </location>
</feature>
<feature type="region of interest" description="Disordered" evidence="1">
    <location>
        <begin position="155"/>
        <end position="174"/>
    </location>
</feature>
<feature type="compositionally biased region" description="Basic and acidic residues" evidence="1">
    <location>
        <begin position="216"/>
        <end position="243"/>
    </location>
</feature>
<dbReference type="AlphaFoldDB" id="A0AAD5Q664"/>
<name>A0AAD5Q664_PYTIN</name>
<dbReference type="EMBL" id="JAKCXM010000154">
    <property type="protein sequence ID" value="KAJ0400456.1"/>
    <property type="molecule type" value="Genomic_DNA"/>
</dbReference>
<evidence type="ECO:0000313" key="2">
    <source>
        <dbReference type="EMBL" id="KAJ0400456.1"/>
    </source>
</evidence>
<evidence type="ECO:0000256" key="1">
    <source>
        <dbReference type="SAM" id="MobiDB-lite"/>
    </source>
</evidence>
<feature type="compositionally biased region" description="Polar residues" evidence="1">
    <location>
        <begin position="279"/>
        <end position="298"/>
    </location>
</feature>
<feature type="region of interest" description="Disordered" evidence="1">
    <location>
        <begin position="336"/>
        <end position="370"/>
    </location>
</feature>
<evidence type="ECO:0000313" key="3">
    <source>
        <dbReference type="Proteomes" id="UP001209570"/>
    </source>
</evidence>